<evidence type="ECO:0000256" key="5">
    <source>
        <dbReference type="ARBA" id="ARBA00023224"/>
    </source>
</evidence>
<dbReference type="Gene3D" id="3.40.50.300">
    <property type="entry name" value="P-loop containing nucleotide triphosphate hydrolases"/>
    <property type="match status" value="1"/>
</dbReference>
<dbReference type="GO" id="GO:0031683">
    <property type="term" value="F:G-protein beta/gamma-subunit complex binding"/>
    <property type="evidence" value="ECO:0007669"/>
    <property type="project" value="InterPro"/>
</dbReference>
<dbReference type="PROSITE" id="PS51882">
    <property type="entry name" value="G_ALPHA"/>
    <property type="match status" value="1"/>
</dbReference>
<keyword evidence="8" id="KW-1185">Reference proteome</keyword>
<dbReference type="GO" id="GO:0005834">
    <property type="term" value="C:heterotrimeric G-protein complex"/>
    <property type="evidence" value="ECO:0007669"/>
    <property type="project" value="TreeGrafter"/>
</dbReference>
<dbReference type="GO" id="GO:0005525">
    <property type="term" value="F:GTP binding"/>
    <property type="evidence" value="ECO:0007669"/>
    <property type="project" value="UniProtKB-KW"/>
</dbReference>
<dbReference type="AlphaFoldDB" id="A0A1Y2MD09"/>
<evidence type="ECO:0000256" key="3">
    <source>
        <dbReference type="ARBA" id="ARBA00022842"/>
    </source>
</evidence>
<dbReference type="PRINTS" id="PR00318">
    <property type="entry name" value="GPROTEINA"/>
</dbReference>
<name>A0A1Y2MD09_EPING</name>
<dbReference type="GO" id="GO:0046872">
    <property type="term" value="F:metal ion binding"/>
    <property type="evidence" value="ECO:0007669"/>
    <property type="project" value="UniProtKB-KW"/>
</dbReference>
<dbReference type="GO" id="GO:0007189">
    <property type="term" value="P:adenylate cyclase-activating G protein-coupled receptor signaling pathway"/>
    <property type="evidence" value="ECO:0007669"/>
    <property type="project" value="TreeGrafter"/>
</dbReference>
<feature type="region of interest" description="Disordered" evidence="6">
    <location>
        <begin position="571"/>
        <end position="592"/>
    </location>
</feature>
<dbReference type="SUPFAM" id="SSF47895">
    <property type="entry name" value="Transducin (alpha subunit), insertion domain"/>
    <property type="match status" value="1"/>
</dbReference>
<dbReference type="STRING" id="105696.A0A1Y2MD09"/>
<keyword evidence="1" id="KW-0479">Metal-binding</keyword>
<dbReference type="SUPFAM" id="SSF52540">
    <property type="entry name" value="P-loop containing nucleoside triphosphate hydrolases"/>
    <property type="match status" value="1"/>
</dbReference>
<organism evidence="7 8">
    <name type="scientific">Epicoccum nigrum</name>
    <name type="common">Soil fungus</name>
    <name type="synonym">Epicoccum purpurascens</name>
    <dbReference type="NCBI Taxonomy" id="105696"/>
    <lineage>
        <taxon>Eukaryota</taxon>
        <taxon>Fungi</taxon>
        <taxon>Dikarya</taxon>
        <taxon>Ascomycota</taxon>
        <taxon>Pezizomycotina</taxon>
        <taxon>Dothideomycetes</taxon>
        <taxon>Pleosporomycetidae</taxon>
        <taxon>Pleosporales</taxon>
        <taxon>Pleosporineae</taxon>
        <taxon>Didymellaceae</taxon>
        <taxon>Epicoccum</taxon>
    </lineage>
</organism>
<dbReference type="SMART" id="SM00275">
    <property type="entry name" value="G_alpha"/>
    <property type="match status" value="1"/>
</dbReference>
<dbReference type="Pfam" id="PF00503">
    <property type="entry name" value="G-alpha"/>
    <property type="match status" value="1"/>
</dbReference>
<evidence type="ECO:0000313" key="8">
    <source>
        <dbReference type="Proteomes" id="UP000193240"/>
    </source>
</evidence>
<gene>
    <name evidence="7" type="ORF">B5807_01071</name>
</gene>
<dbReference type="InterPro" id="IPR011025">
    <property type="entry name" value="GproteinA_insert"/>
</dbReference>
<keyword evidence="5" id="KW-0807">Transducer</keyword>
<dbReference type="InterPro" id="IPR027417">
    <property type="entry name" value="P-loop_NTPase"/>
</dbReference>
<dbReference type="PANTHER" id="PTHR10218:SF369">
    <property type="entry name" value="GUANINE NUCLEOTIDE-BINDING PROTEIN ALPHA-2 SUBUNIT"/>
    <property type="match status" value="1"/>
</dbReference>
<sequence>MAVVPPNEKQVYELISTVGTNIDRLRQGINALRQLHDRWTGSNETAINLIAQLTALRSNLDNVHDWLNYAINDLHPQLLSDLEVLMASCALLVRHVDQLIASLRQPDPDAVDCAVKLKYAVGGRSMERLRDVAERQSESVRILLAACKCHTTAQRKILLHKSRQIRKEDDMSMKVLARSSKWNGGCMTLLTGVSRGIQGLRLSYHKKLKRKDTDEEPTEKDYDNAAAAIRSEAIDRALQEDSMSLRRETKLMLVGQDNSGKDLVMHQIKVLYAEGYYSPEDRMKFRDAVRSTVRLLIHAMIDLLKDTGIHLPKTLNHDFAILLDEVEMVDMHHITTEAAAAVQNLWFSTEFSSTYLKNFEIDFPQYSPYFAQEVQRIAIEDYIPTEGDIIRLNQSIGGIKELRFNWDELDVHLFNINRYIPDQFRKRWFHQFDSPTSLVYTVDVSLYDRPFYGQTTKSQLLEEFASFESWATSSNFADSAVILLLNNFTRFRDKLRYSPLETFFPDYEPSANDPETSARQYVLKQFKDVNRNRLSIYSFWVDLDMSDNQHLYAALKKTLQHIQQRKARNEVWQESETSMSSGNGLTRRFTNSRLNLRSRSGSKLEGLLSMKSVDSSFS</sequence>
<evidence type="ECO:0000256" key="4">
    <source>
        <dbReference type="ARBA" id="ARBA00023134"/>
    </source>
</evidence>
<protein>
    <recommendedName>
        <fullName evidence="9">Guanine nucleotide-binding protein alpha-3 subunit</fullName>
    </recommendedName>
</protein>
<dbReference type="EMBL" id="KZ107838">
    <property type="protein sequence ID" value="OSS53649.1"/>
    <property type="molecule type" value="Genomic_DNA"/>
</dbReference>
<dbReference type="OrthoDB" id="5817230at2759"/>
<keyword evidence="4" id="KW-0342">GTP-binding</keyword>
<keyword evidence="3" id="KW-0460">Magnesium</keyword>
<dbReference type="GO" id="GO:0005737">
    <property type="term" value="C:cytoplasm"/>
    <property type="evidence" value="ECO:0007669"/>
    <property type="project" value="TreeGrafter"/>
</dbReference>
<accession>A0A1Y2MD09</accession>
<dbReference type="Gene3D" id="1.10.400.10">
    <property type="entry name" value="GI Alpha 1, domain 2-like"/>
    <property type="match status" value="1"/>
</dbReference>
<dbReference type="GO" id="GO:0003924">
    <property type="term" value="F:GTPase activity"/>
    <property type="evidence" value="ECO:0007669"/>
    <property type="project" value="InterPro"/>
</dbReference>
<feature type="compositionally biased region" description="Polar residues" evidence="6">
    <location>
        <begin position="572"/>
        <end position="584"/>
    </location>
</feature>
<evidence type="ECO:0000256" key="2">
    <source>
        <dbReference type="ARBA" id="ARBA00022741"/>
    </source>
</evidence>
<proteinExistence type="predicted"/>
<dbReference type="GO" id="GO:0001664">
    <property type="term" value="F:G protein-coupled receptor binding"/>
    <property type="evidence" value="ECO:0007669"/>
    <property type="project" value="TreeGrafter"/>
</dbReference>
<dbReference type="PANTHER" id="PTHR10218">
    <property type="entry name" value="GTP-BINDING PROTEIN ALPHA SUBUNIT"/>
    <property type="match status" value="1"/>
</dbReference>
<evidence type="ECO:0008006" key="9">
    <source>
        <dbReference type="Google" id="ProtNLM"/>
    </source>
</evidence>
<keyword evidence="2" id="KW-0547">Nucleotide-binding</keyword>
<evidence type="ECO:0000313" key="7">
    <source>
        <dbReference type="EMBL" id="OSS53649.1"/>
    </source>
</evidence>
<dbReference type="InParanoid" id="A0A1Y2MD09"/>
<evidence type="ECO:0000256" key="1">
    <source>
        <dbReference type="ARBA" id="ARBA00022723"/>
    </source>
</evidence>
<dbReference type="InterPro" id="IPR001019">
    <property type="entry name" value="Gprotein_alpha_su"/>
</dbReference>
<dbReference type="FunFam" id="3.40.50.300:FF:000692">
    <property type="entry name" value="Guanine nucleotide-binding protein subunit alpha"/>
    <property type="match status" value="1"/>
</dbReference>
<dbReference type="OMA" id="RFNWDEL"/>
<reference evidence="7 8" key="1">
    <citation type="journal article" date="2017" name="Genome Announc.">
        <title>Genome sequence of the saprophytic ascomycete Epicoccum nigrum ICMP 19927 strain isolated from New Zealand.</title>
        <authorList>
            <person name="Fokin M."/>
            <person name="Fleetwood D."/>
            <person name="Weir B.S."/>
            <person name="Villas-Boas S.G."/>
        </authorList>
    </citation>
    <scope>NUCLEOTIDE SEQUENCE [LARGE SCALE GENOMIC DNA]</scope>
    <source>
        <strain evidence="7 8">ICMP 19927</strain>
    </source>
</reference>
<dbReference type="Proteomes" id="UP000193240">
    <property type="component" value="Unassembled WGS sequence"/>
</dbReference>
<evidence type="ECO:0000256" key="6">
    <source>
        <dbReference type="SAM" id="MobiDB-lite"/>
    </source>
</evidence>